<reference evidence="1 2" key="1">
    <citation type="journal article" date="2018" name="PLoS Genet.">
        <title>Population sequencing reveals clonal diversity and ancestral inbreeding in the grapevine cultivar Chardonnay.</title>
        <authorList>
            <person name="Roach M.J."/>
            <person name="Johnson D.L."/>
            <person name="Bohlmann J."/>
            <person name="van Vuuren H.J."/>
            <person name="Jones S.J."/>
            <person name="Pretorius I.S."/>
            <person name="Schmidt S.A."/>
            <person name="Borneman A.R."/>
        </authorList>
    </citation>
    <scope>NUCLEOTIDE SEQUENCE [LARGE SCALE GENOMIC DNA]</scope>
    <source>
        <strain evidence="2">cv. Chardonnay</strain>
        <tissue evidence="1">Leaf</tissue>
    </source>
</reference>
<evidence type="ECO:0000313" key="2">
    <source>
        <dbReference type="Proteomes" id="UP000288805"/>
    </source>
</evidence>
<accession>A0A438D2P7</accession>
<dbReference type="AlphaFoldDB" id="A0A438D2P7"/>
<sequence length="195" mass="22877">MWLACQARSILKTDKIHGFLGDLRDKFEGVQSQIFHTIPLPSLNSAYALVYKEEKHLKIMSNFIAWRQIGKNPLPRKDDYLTGAVTTPPPEDPKFKTWKSENSMVMSWLINFITNEIGEDFTFYETAKEIWDATKTTYLNKENTSELFEVKGILNDLKREEFRVTQHFNALNRCWQHLDLFDENKLGCPECCQKY</sequence>
<protein>
    <recommendedName>
        <fullName evidence="3">Retrotransposon Copia-like N-terminal domain-containing protein</fullName>
    </recommendedName>
</protein>
<dbReference type="PANTHER" id="PTHR37610">
    <property type="entry name" value="CCHC-TYPE DOMAIN-CONTAINING PROTEIN"/>
    <property type="match status" value="1"/>
</dbReference>
<evidence type="ECO:0000313" key="1">
    <source>
        <dbReference type="EMBL" id="RVW29725.1"/>
    </source>
</evidence>
<organism evidence="1 2">
    <name type="scientific">Vitis vinifera</name>
    <name type="common">Grape</name>
    <dbReference type="NCBI Taxonomy" id="29760"/>
    <lineage>
        <taxon>Eukaryota</taxon>
        <taxon>Viridiplantae</taxon>
        <taxon>Streptophyta</taxon>
        <taxon>Embryophyta</taxon>
        <taxon>Tracheophyta</taxon>
        <taxon>Spermatophyta</taxon>
        <taxon>Magnoliopsida</taxon>
        <taxon>eudicotyledons</taxon>
        <taxon>Gunneridae</taxon>
        <taxon>Pentapetalae</taxon>
        <taxon>rosids</taxon>
        <taxon>Vitales</taxon>
        <taxon>Vitaceae</taxon>
        <taxon>Viteae</taxon>
        <taxon>Vitis</taxon>
    </lineage>
</organism>
<name>A0A438D2P7_VITVI</name>
<evidence type="ECO:0008006" key="3">
    <source>
        <dbReference type="Google" id="ProtNLM"/>
    </source>
</evidence>
<dbReference type="PANTHER" id="PTHR37610:SF47">
    <property type="entry name" value="RETROTRANSPOSON COPIA-LIKE N-TERMINAL DOMAIN-CONTAINING PROTEIN"/>
    <property type="match status" value="1"/>
</dbReference>
<dbReference type="Proteomes" id="UP000288805">
    <property type="component" value="Unassembled WGS sequence"/>
</dbReference>
<dbReference type="EMBL" id="QGNW01001827">
    <property type="protein sequence ID" value="RVW29725.1"/>
    <property type="molecule type" value="Genomic_DNA"/>
</dbReference>
<dbReference type="Pfam" id="PF14223">
    <property type="entry name" value="Retrotran_gag_2"/>
    <property type="match status" value="1"/>
</dbReference>
<proteinExistence type="predicted"/>
<comment type="caution">
    <text evidence="1">The sequence shown here is derived from an EMBL/GenBank/DDBJ whole genome shotgun (WGS) entry which is preliminary data.</text>
</comment>
<gene>
    <name evidence="1" type="ORF">CK203_113983</name>
</gene>